<evidence type="ECO:0000256" key="1">
    <source>
        <dbReference type="SAM" id="MobiDB-lite"/>
    </source>
</evidence>
<comment type="caution">
    <text evidence="2">The sequence shown here is derived from an EMBL/GenBank/DDBJ whole genome shotgun (WGS) entry which is preliminary data.</text>
</comment>
<dbReference type="OrthoDB" id="2439976at2759"/>
<sequence length="119" mass="14453">MQDRSDNKDKERRKEPCKQQPPPSSKKKHHDDDKHRHHEGVRDALLETALERRMEELEQLNCAFEEMLEGKKPFDPPTWLSISVQRAWLHSTDNYDYRERLECLIDEWEKKLETLEERL</sequence>
<evidence type="ECO:0000313" key="3">
    <source>
        <dbReference type="Proteomes" id="UP000738325"/>
    </source>
</evidence>
<name>A0A9P6RV58_9FUNG</name>
<proteinExistence type="predicted"/>
<organism evidence="2 3">
    <name type="scientific">Dissophora globulifera</name>
    <dbReference type="NCBI Taxonomy" id="979702"/>
    <lineage>
        <taxon>Eukaryota</taxon>
        <taxon>Fungi</taxon>
        <taxon>Fungi incertae sedis</taxon>
        <taxon>Mucoromycota</taxon>
        <taxon>Mortierellomycotina</taxon>
        <taxon>Mortierellomycetes</taxon>
        <taxon>Mortierellales</taxon>
        <taxon>Mortierellaceae</taxon>
        <taxon>Dissophora</taxon>
    </lineage>
</organism>
<dbReference type="EMBL" id="JAAAIP010000087">
    <property type="protein sequence ID" value="KAG0326233.1"/>
    <property type="molecule type" value="Genomic_DNA"/>
</dbReference>
<reference evidence="2" key="1">
    <citation type="journal article" date="2020" name="Fungal Divers.">
        <title>Resolving the Mortierellaceae phylogeny through synthesis of multi-gene phylogenetics and phylogenomics.</title>
        <authorList>
            <person name="Vandepol N."/>
            <person name="Liber J."/>
            <person name="Desiro A."/>
            <person name="Na H."/>
            <person name="Kennedy M."/>
            <person name="Barry K."/>
            <person name="Grigoriev I.V."/>
            <person name="Miller A.N."/>
            <person name="O'Donnell K."/>
            <person name="Stajich J.E."/>
            <person name="Bonito G."/>
        </authorList>
    </citation>
    <scope>NUCLEOTIDE SEQUENCE</scope>
    <source>
        <strain evidence="2">REB-010B</strain>
    </source>
</reference>
<protein>
    <submittedName>
        <fullName evidence="2">Uncharacterized protein</fullName>
    </submittedName>
</protein>
<gene>
    <name evidence="2" type="ORF">BGZ99_009859</name>
</gene>
<dbReference type="AlphaFoldDB" id="A0A9P6RV58"/>
<keyword evidence="3" id="KW-1185">Reference proteome</keyword>
<dbReference type="Proteomes" id="UP000738325">
    <property type="component" value="Unassembled WGS sequence"/>
</dbReference>
<evidence type="ECO:0000313" key="2">
    <source>
        <dbReference type="EMBL" id="KAG0326233.1"/>
    </source>
</evidence>
<feature type="region of interest" description="Disordered" evidence="1">
    <location>
        <begin position="1"/>
        <end position="45"/>
    </location>
</feature>
<accession>A0A9P6RV58</accession>
<feature type="compositionally biased region" description="Basic and acidic residues" evidence="1">
    <location>
        <begin position="30"/>
        <end position="45"/>
    </location>
</feature>
<feature type="compositionally biased region" description="Basic and acidic residues" evidence="1">
    <location>
        <begin position="1"/>
        <end position="17"/>
    </location>
</feature>